<dbReference type="EMBL" id="BART01013678">
    <property type="protein sequence ID" value="GAG79850.1"/>
    <property type="molecule type" value="Genomic_DNA"/>
</dbReference>
<dbReference type="AlphaFoldDB" id="X1ABP7"/>
<evidence type="ECO:0008006" key="2">
    <source>
        <dbReference type="Google" id="ProtNLM"/>
    </source>
</evidence>
<reference evidence="1" key="1">
    <citation type="journal article" date="2014" name="Front. Microbiol.">
        <title>High frequency of phylogenetically diverse reductive dehalogenase-homologous genes in deep subseafloor sedimentary metagenomes.</title>
        <authorList>
            <person name="Kawai M."/>
            <person name="Futagami T."/>
            <person name="Toyoda A."/>
            <person name="Takaki Y."/>
            <person name="Nishi S."/>
            <person name="Hori S."/>
            <person name="Arai W."/>
            <person name="Tsubouchi T."/>
            <person name="Morono Y."/>
            <person name="Uchiyama I."/>
            <person name="Ito T."/>
            <person name="Fujiyama A."/>
            <person name="Inagaki F."/>
            <person name="Takami H."/>
        </authorList>
    </citation>
    <scope>NUCLEOTIDE SEQUENCE</scope>
    <source>
        <strain evidence="1">Expedition CK06-06</strain>
    </source>
</reference>
<dbReference type="Gene3D" id="3.60.21.10">
    <property type="match status" value="1"/>
</dbReference>
<sequence>DYGEAGEKAAQVAALVDSWEVDFIVTAGDNNYEDGEVETIDANIGQYYHAFIHPYKGNYGPGAEENRFFPALGNHDWNTGTVQPMIKTMIRMIPIFRLKKRFIADP</sequence>
<proteinExistence type="predicted"/>
<accession>X1ABP7</accession>
<comment type="caution">
    <text evidence="1">The sequence shown here is derived from an EMBL/GenBank/DDBJ whole genome shotgun (WGS) entry which is preliminary data.</text>
</comment>
<feature type="non-terminal residue" evidence="1">
    <location>
        <position position="1"/>
    </location>
</feature>
<gene>
    <name evidence="1" type="ORF">S01H4_27818</name>
</gene>
<evidence type="ECO:0000313" key="1">
    <source>
        <dbReference type="EMBL" id="GAG79850.1"/>
    </source>
</evidence>
<protein>
    <recommendedName>
        <fullName evidence="2">Calcineurin-like phosphoesterase domain-containing protein</fullName>
    </recommendedName>
</protein>
<name>X1ABP7_9ZZZZ</name>
<organism evidence="1">
    <name type="scientific">marine sediment metagenome</name>
    <dbReference type="NCBI Taxonomy" id="412755"/>
    <lineage>
        <taxon>unclassified sequences</taxon>
        <taxon>metagenomes</taxon>
        <taxon>ecological metagenomes</taxon>
    </lineage>
</organism>
<dbReference type="SUPFAM" id="SSF56300">
    <property type="entry name" value="Metallo-dependent phosphatases"/>
    <property type="match status" value="1"/>
</dbReference>
<dbReference type="InterPro" id="IPR029052">
    <property type="entry name" value="Metallo-depent_PP-like"/>
</dbReference>